<dbReference type="Gene3D" id="1.50.10.10">
    <property type="match status" value="1"/>
</dbReference>
<comment type="caution">
    <text evidence="2">The sequence shown here is derived from an EMBL/GenBank/DDBJ whole genome shotgun (WGS) entry which is preliminary data.</text>
</comment>
<dbReference type="GO" id="GO:0005975">
    <property type="term" value="P:carbohydrate metabolic process"/>
    <property type="evidence" value="ECO:0007669"/>
    <property type="project" value="InterPro"/>
</dbReference>
<evidence type="ECO:0000313" key="3">
    <source>
        <dbReference type="Proteomes" id="UP001153387"/>
    </source>
</evidence>
<dbReference type="PANTHER" id="PTHR34987:SF2">
    <property type="entry name" value="B, PUTATIVE (AFU_ORTHOLOGUE AFUA_7G05040)-RELATED"/>
    <property type="match status" value="1"/>
</dbReference>
<dbReference type="Pfam" id="PF17389">
    <property type="entry name" value="Bac_rhamnosid6H"/>
    <property type="match status" value="1"/>
</dbReference>
<keyword evidence="3" id="KW-1185">Reference proteome</keyword>
<evidence type="ECO:0000313" key="2">
    <source>
        <dbReference type="EMBL" id="MDG0794199.1"/>
    </source>
</evidence>
<dbReference type="Gene3D" id="2.60.420.10">
    <property type="entry name" value="Maltose phosphorylase, domain 3"/>
    <property type="match status" value="1"/>
</dbReference>
<organism evidence="2 3">
    <name type="scientific">Cohnella ginsengisoli</name>
    <dbReference type="NCBI Taxonomy" id="425004"/>
    <lineage>
        <taxon>Bacteria</taxon>
        <taxon>Bacillati</taxon>
        <taxon>Bacillota</taxon>
        <taxon>Bacilli</taxon>
        <taxon>Bacillales</taxon>
        <taxon>Paenibacillaceae</taxon>
        <taxon>Cohnella</taxon>
    </lineage>
</organism>
<dbReference type="Gene3D" id="2.60.120.260">
    <property type="entry name" value="Galactose-binding domain-like"/>
    <property type="match status" value="1"/>
</dbReference>
<evidence type="ECO:0000259" key="1">
    <source>
        <dbReference type="Pfam" id="PF17389"/>
    </source>
</evidence>
<dbReference type="InterPro" id="IPR035396">
    <property type="entry name" value="Bac_rhamnosid6H"/>
</dbReference>
<dbReference type="EMBL" id="JAPDHZ010000006">
    <property type="protein sequence ID" value="MDG0794199.1"/>
    <property type="molecule type" value="Genomic_DNA"/>
</dbReference>
<feature type="domain" description="Alpha-L-rhamnosidase six-hairpin glycosidase" evidence="1">
    <location>
        <begin position="124"/>
        <end position="383"/>
    </location>
</feature>
<accession>A0A9X4KML8</accession>
<dbReference type="PANTHER" id="PTHR34987">
    <property type="entry name" value="C, PUTATIVE (AFU_ORTHOLOGUE AFUA_3G02880)-RELATED"/>
    <property type="match status" value="1"/>
</dbReference>
<dbReference type="AlphaFoldDB" id="A0A9X4KML8"/>
<dbReference type="RefSeq" id="WP_277567959.1">
    <property type="nucleotide sequence ID" value="NZ_JAPDHZ010000006.1"/>
</dbReference>
<name>A0A9X4KML8_9BACL</name>
<proteinExistence type="predicted"/>
<gene>
    <name evidence="2" type="ORF">OMP38_27710</name>
</gene>
<dbReference type="Proteomes" id="UP001153387">
    <property type="component" value="Unassembled WGS sequence"/>
</dbReference>
<protein>
    <recommendedName>
        <fullName evidence="1">Alpha-L-rhamnosidase six-hairpin glycosidase domain-containing protein</fullName>
    </recommendedName>
</protein>
<sequence>MAPRQSVVLELDAGELTTGYPVLAMAGGKNAKAKLLYAECYRQYDETSGTYVKGVRDDAAGTLIGVFDRYEAGGYGTAERPEAYEPFLFRTFRYVALEIETAEEPLTVLSFDYRETGYPLAVKASFSSSDAGLQPLWDISVNTLRRCMHDTYEDCPYYEQLQYAMDTRLQILFTYQLSGDDRLARKAMFDFHSSRLPNGMLQSRYPSMLPQVIPGFSLHWIMMVHDHYLYFGDLSLVRTYMPTIDGVLEWFNQKLDADGLLGPMPSNYWSYVDWVEEWRELQGVPTASRQGSNIIYNLMYAASLKLAAELQDALGRKDGGDEYRSRAEDLIRTVNRTSYSATLGLYQDAPGIEAYSQHAQIWAVLAGAVQGEAAKQLMARTLENRQLAKVSYAMSFFLFRALERADAYERSFELWDIWRDLAALGLTSWVEDPVSQRSDCHAWGRRPSLRIQRPDTRRRPCRSRLWHD</sequence>
<dbReference type="SUPFAM" id="SSF48208">
    <property type="entry name" value="Six-hairpin glycosidases"/>
    <property type="match status" value="1"/>
</dbReference>
<dbReference type="InterPro" id="IPR008928">
    <property type="entry name" value="6-hairpin_glycosidase_sf"/>
</dbReference>
<reference evidence="2 3" key="1">
    <citation type="submission" date="2022-10" db="EMBL/GenBank/DDBJ databases">
        <title>Comparative genomic analysis of Cohnella hashimotonis sp. nov., isolated from the International Space Station.</title>
        <authorList>
            <person name="Simpson A."/>
            <person name="Venkateswaran K."/>
        </authorList>
    </citation>
    <scope>NUCLEOTIDE SEQUENCE [LARGE SCALE GENOMIC DNA]</scope>
    <source>
        <strain evidence="2 3">DSM 18997</strain>
    </source>
</reference>
<dbReference type="InterPro" id="IPR012341">
    <property type="entry name" value="6hp_glycosidase-like_sf"/>
</dbReference>